<comment type="caution">
    <text evidence="1">The sequence shown here is derived from an EMBL/GenBank/DDBJ whole genome shotgun (WGS) entry which is preliminary data.</text>
</comment>
<evidence type="ECO:0000313" key="2">
    <source>
        <dbReference type="Proteomes" id="UP000603434"/>
    </source>
</evidence>
<dbReference type="Proteomes" id="UP000603434">
    <property type="component" value="Unassembled WGS sequence"/>
</dbReference>
<proteinExistence type="predicted"/>
<evidence type="ECO:0000313" key="1">
    <source>
        <dbReference type="EMBL" id="MBC8361414.1"/>
    </source>
</evidence>
<protein>
    <submittedName>
        <fullName evidence="1">Uncharacterized protein</fullName>
    </submittedName>
</protein>
<gene>
    <name evidence="1" type="ORF">H8E23_08460</name>
</gene>
<sequence>MTKVDNSWPLMVVNLPKETALWKEPVLRLPSPNQQETAILDKIVKRRSDASREKGTFIDLYI</sequence>
<dbReference type="EMBL" id="JACNJH010000134">
    <property type="protein sequence ID" value="MBC8361414.1"/>
    <property type="molecule type" value="Genomic_DNA"/>
</dbReference>
<organism evidence="1 2">
    <name type="scientific">Candidatus Desulfatibia profunda</name>
    <dbReference type="NCBI Taxonomy" id="2841695"/>
    <lineage>
        <taxon>Bacteria</taxon>
        <taxon>Pseudomonadati</taxon>
        <taxon>Thermodesulfobacteriota</taxon>
        <taxon>Desulfobacteria</taxon>
        <taxon>Desulfobacterales</taxon>
        <taxon>Desulfobacterales incertae sedis</taxon>
        <taxon>Candidatus Desulfatibia</taxon>
    </lineage>
</organism>
<reference evidence="1 2" key="1">
    <citation type="submission" date="2020-08" db="EMBL/GenBank/DDBJ databases">
        <title>Bridging the membrane lipid divide: bacteria of the FCB group superphylum have the potential to synthesize archaeal ether lipids.</title>
        <authorList>
            <person name="Villanueva L."/>
            <person name="Von Meijenfeldt F.A.B."/>
            <person name="Westbye A.B."/>
            <person name="Yadav S."/>
            <person name="Hopmans E.C."/>
            <person name="Dutilh B.E."/>
            <person name="Sinninghe Damste J.S."/>
        </authorList>
    </citation>
    <scope>NUCLEOTIDE SEQUENCE [LARGE SCALE GENOMIC DNA]</scope>
    <source>
        <strain evidence="1">NIOZ-UU30</strain>
    </source>
</reference>
<accession>A0A8J6NT64</accession>
<dbReference type="AlphaFoldDB" id="A0A8J6NT64"/>
<name>A0A8J6NT64_9BACT</name>